<comment type="caution">
    <text evidence="10">The sequence shown here is derived from an EMBL/GenBank/DDBJ whole genome shotgun (WGS) entry which is preliminary data.</text>
</comment>
<dbReference type="Proteomes" id="UP001157938">
    <property type="component" value="Unassembled WGS sequence"/>
</dbReference>
<evidence type="ECO:0000313" key="8">
    <source>
        <dbReference type="EMBL" id="CAH0489006.1"/>
    </source>
</evidence>
<dbReference type="InterPro" id="IPR040463">
    <property type="entry name" value="BAP29/BAP31_N"/>
</dbReference>
<dbReference type="GO" id="GO:0005789">
    <property type="term" value="C:endoplasmic reticulum membrane"/>
    <property type="evidence" value="ECO:0007669"/>
    <property type="project" value="UniProtKB-SubCell"/>
</dbReference>
<evidence type="ECO:0000313" key="10">
    <source>
        <dbReference type="EMBL" id="CAI5719337.1"/>
    </source>
</evidence>
<feature type="transmembrane region" description="Helical" evidence="5">
    <location>
        <begin position="48"/>
        <end position="70"/>
    </location>
</feature>
<evidence type="ECO:0000256" key="5">
    <source>
        <dbReference type="RuleBase" id="RU367026"/>
    </source>
</evidence>
<comment type="function">
    <text evidence="5">May play a role in anterograde transport of membrane proteins from the endoplasmic reticulum to the Golgi.</text>
</comment>
<keyword evidence="5" id="KW-0931">ER-Golgi transport</keyword>
<dbReference type="GO" id="GO:0070973">
    <property type="term" value="P:protein localization to endoplasmic reticulum exit site"/>
    <property type="evidence" value="ECO:0007669"/>
    <property type="project" value="UniProtKB-UniRule"/>
</dbReference>
<dbReference type="PANTHER" id="PTHR12701">
    <property type="entry name" value="BCR-ASSOCIATED PROTEIN, BAP"/>
    <property type="match status" value="1"/>
</dbReference>
<evidence type="ECO:0000256" key="1">
    <source>
        <dbReference type="ARBA" id="ARBA00004141"/>
    </source>
</evidence>
<evidence type="ECO:0000256" key="6">
    <source>
        <dbReference type="SAM" id="Coils"/>
    </source>
</evidence>
<protein>
    <recommendedName>
        <fullName evidence="5">Endoplasmic reticulum transmembrane protein</fullName>
    </recommendedName>
</protein>
<reference evidence="8 11" key="1">
    <citation type="submission" date="2021-11" db="EMBL/GenBank/DDBJ databases">
        <authorList>
            <person name="Islam A."/>
            <person name="Islam S."/>
            <person name="Flora M.S."/>
            <person name="Rahman M."/>
            <person name="Ziaur R.M."/>
            <person name="Epstein J.H."/>
            <person name="Hassan M."/>
            <person name="Klassen M."/>
            <person name="Woodard K."/>
            <person name="Webb A."/>
            <person name="Webby R.J."/>
            <person name="El Zowalaty M.E."/>
        </authorList>
    </citation>
    <scope>NUCLEOTIDE SEQUENCE [LARGE SCALE GENOMIC DNA]</scope>
    <source>
        <strain evidence="8">Pf1</strain>
    </source>
</reference>
<keyword evidence="5" id="KW-0653">Protein transport</keyword>
<keyword evidence="5" id="KW-0256">Endoplasmic reticulum</keyword>
<evidence type="ECO:0000313" key="12">
    <source>
        <dbReference type="Proteomes" id="UP001159659"/>
    </source>
</evidence>
<comment type="similarity">
    <text evidence="5">Belongs to the BCAP29/BCAP31 family.</text>
</comment>
<dbReference type="PANTHER" id="PTHR12701:SF20">
    <property type="entry name" value="ENDOPLASMIC RETICULUM TRANSMEMBRANE PROTEIN"/>
    <property type="match status" value="1"/>
</dbReference>
<dbReference type="EMBL" id="CANTFK010000617">
    <property type="protein sequence ID" value="CAI5719337.1"/>
    <property type="molecule type" value="Genomic_DNA"/>
</dbReference>
<feature type="coiled-coil region" evidence="6">
    <location>
        <begin position="168"/>
        <end position="261"/>
    </location>
</feature>
<keyword evidence="4 5" id="KW-0472">Membrane</keyword>
<sequence>MLLNQFMFWMMVTEALICLILSLPFGQRLSYAVISFLMRYFGKDSPANTVATIILALVSILFISDVTTLYKHHSSEEVLGDGMRIRLLTAQRDMYITGFCLFLFLLLRLVYITLATNIHLEKSLEAMTKQAEGAAAGYKVLLAENASLKKQTEKFHELLDGEEGDEKKKKKIDALARLVQENAELEEEVKNLAEKLEKAHEQVGVVTKQAEGQSSAFMKLMDEKNEVDKQLETTKSQEEKLKRQHEEITKLTEERDSLKAQIQDYDFMFAEAKKKAE</sequence>
<dbReference type="GO" id="GO:0006888">
    <property type="term" value="P:endoplasmic reticulum to Golgi vesicle-mediated transport"/>
    <property type="evidence" value="ECO:0007669"/>
    <property type="project" value="UniProtKB-UniRule"/>
</dbReference>
<evidence type="ECO:0000259" key="7">
    <source>
        <dbReference type="Pfam" id="PF05529"/>
    </source>
</evidence>
<dbReference type="InterPro" id="IPR008417">
    <property type="entry name" value="BAP29/BAP31"/>
</dbReference>
<gene>
    <name evidence="8" type="ORF">PFR001_LOCUS4454</name>
    <name evidence="10" type="ORF">PFR002_LOCUS3798</name>
    <name evidence="9" type="ORF">PFR002_LOCUS715</name>
</gene>
<evidence type="ECO:0000313" key="9">
    <source>
        <dbReference type="EMBL" id="CAI5705700.1"/>
    </source>
</evidence>
<evidence type="ECO:0000256" key="2">
    <source>
        <dbReference type="ARBA" id="ARBA00022692"/>
    </source>
</evidence>
<name>A0AAV0TCD5_9STRA</name>
<dbReference type="EMBL" id="CANTFK010000055">
    <property type="protein sequence ID" value="CAI5705700.1"/>
    <property type="molecule type" value="Genomic_DNA"/>
</dbReference>
<dbReference type="Pfam" id="PF05529">
    <property type="entry name" value="Bap31"/>
    <property type="match status" value="1"/>
</dbReference>
<keyword evidence="11" id="KW-1185">Reference proteome</keyword>
<dbReference type="GO" id="GO:0006886">
    <property type="term" value="P:intracellular protein transport"/>
    <property type="evidence" value="ECO:0007669"/>
    <property type="project" value="UniProtKB-UniRule"/>
</dbReference>
<accession>A0AAV0TCD5</accession>
<proteinExistence type="inferred from homology"/>
<dbReference type="AlphaFoldDB" id="A0AAV0TCD5"/>
<comment type="caution">
    <text evidence="5">Lacks conserved residue(s) required for the propagation of feature annotation.</text>
</comment>
<evidence type="ECO:0000313" key="11">
    <source>
        <dbReference type="Proteomes" id="UP001157938"/>
    </source>
</evidence>
<organism evidence="10 12">
    <name type="scientific">Peronospora farinosa</name>
    <dbReference type="NCBI Taxonomy" id="134698"/>
    <lineage>
        <taxon>Eukaryota</taxon>
        <taxon>Sar</taxon>
        <taxon>Stramenopiles</taxon>
        <taxon>Oomycota</taxon>
        <taxon>Peronosporomycetes</taxon>
        <taxon>Peronosporales</taxon>
        <taxon>Peronosporaceae</taxon>
        <taxon>Peronospora</taxon>
    </lineage>
</organism>
<reference evidence="10" key="2">
    <citation type="submission" date="2022-12" db="EMBL/GenBank/DDBJ databases">
        <authorList>
            <person name="Webb A."/>
        </authorList>
    </citation>
    <scope>NUCLEOTIDE SEQUENCE</scope>
    <source>
        <strain evidence="10">Pf2</strain>
    </source>
</reference>
<evidence type="ECO:0000256" key="3">
    <source>
        <dbReference type="ARBA" id="ARBA00022989"/>
    </source>
</evidence>
<dbReference type="Proteomes" id="UP001159659">
    <property type="component" value="Unassembled WGS sequence"/>
</dbReference>
<feature type="transmembrane region" description="Helical" evidence="5">
    <location>
        <begin position="94"/>
        <end position="114"/>
    </location>
</feature>
<dbReference type="EMBL" id="CAKLBC010000939">
    <property type="protein sequence ID" value="CAH0489006.1"/>
    <property type="molecule type" value="Genomic_DNA"/>
</dbReference>
<comment type="subcellular location">
    <subcellularLocation>
        <location evidence="5">Endoplasmic reticulum membrane</location>
        <topology evidence="5">Multi-pass membrane protein</topology>
    </subcellularLocation>
    <subcellularLocation>
        <location evidence="1">Membrane</location>
        <topology evidence="1">Multi-pass membrane protein</topology>
    </subcellularLocation>
</comment>
<keyword evidence="3 5" id="KW-1133">Transmembrane helix</keyword>
<keyword evidence="6" id="KW-0175">Coiled coil</keyword>
<feature type="domain" description="BAP29/BAP31 transmembrane" evidence="7">
    <location>
        <begin position="5"/>
        <end position="126"/>
    </location>
</feature>
<keyword evidence="2 5" id="KW-0812">Transmembrane</keyword>
<keyword evidence="5" id="KW-0813">Transport</keyword>
<evidence type="ECO:0000256" key="4">
    <source>
        <dbReference type="ARBA" id="ARBA00023136"/>
    </source>
</evidence>